<dbReference type="EMBL" id="JAUOPB010000002">
    <property type="protein sequence ID" value="MDO6421497.1"/>
    <property type="molecule type" value="Genomic_DNA"/>
</dbReference>
<protein>
    <submittedName>
        <fullName evidence="1">Uncharacterized protein</fullName>
    </submittedName>
</protein>
<dbReference type="RefSeq" id="WP_216063844.1">
    <property type="nucleotide sequence ID" value="NZ_CP123764.1"/>
</dbReference>
<dbReference type="AlphaFoldDB" id="A0AAW7X4L1"/>
<name>A0AAW7X4L1_9GAMM</name>
<reference evidence="1" key="1">
    <citation type="submission" date="2023-07" db="EMBL/GenBank/DDBJ databases">
        <title>Genome content predicts the carbon catabolic preferences of heterotrophic bacteria.</title>
        <authorList>
            <person name="Gralka M."/>
        </authorList>
    </citation>
    <scope>NUCLEOTIDE SEQUENCE</scope>
    <source>
        <strain evidence="1">I3M17_2</strain>
    </source>
</reference>
<dbReference type="Proteomes" id="UP001169760">
    <property type="component" value="Unassembled WGS sequence"/>
</dbReference>
<gene>
    <name evidence="1" type="ORF">Q4521_03335</name>
</gene>
<comment type="caution">
    <text evidence="1">The sequence shown here is derived from an EMBL/GenBank/DDBJ whole genome shotgun (WGS) entry which is preliminary data.</text>
</comment>
<proteinExistence type="predicted"/>
<evidence type="ECO:0000313" key="2">
    <source>
        <dbReference type="Proteomes" id="UP001169760"/>
    </source>
</evidence>
<accession>A0AAW7X4L1</accession>
<sequence length="52" mass="6249">MLNREWLEQFVAWLLGTAPQQQLVPIKVERTRAEQLQAELRARRNAERNNEF</sequence>
<organism evidence="1 2">
    <name type="scientific">Saccharophagus degradans</name>
    <dbReference type="NCBI Taxonomy" id="86304"/>
    <lineage>
        <taxon>Bacteria</taxon>
        <taxon>Pseudomonadati</taxon>
        <taxon>Pseudomonadota</taxon>
        <taxon>Gammaproteobacteria</taxon>
        <taxon>Cellvibrionales</taxon>
        <taxon>Cellvibrionaceae</taxon>
        <taxon>Saccharophagus</taxon>
    </lineage>
</organism>
<evidence type="ECO:0000313" key="1">
    <source>
        <dbReference type="EMBL" id="MDO6421497.1"/>
    </source>
</evidence>